<evidence type="ECO:0000259" key="1">
    <source>
        <dbReference type="PROSITE" id="PS50883"/>
    </source>
</evidence>
<proteinExistence type="predicted"/>
<dbReference type="RefSeq" id="WP_354549747.1">
    <property type="nucleotide sequence ID" value="NZ_JBEPSM010000001.1"/>
</dbReference>
<protein>
    <submittedName>
        <fullName evidence="2">EAL domain-containing protein (Putative c-di-GMP-specific phosphodiesterase class I)</fullName>
    </submittedName>
</protein>
<evidence type="ECO:0000313" key="2">
    <source>
        <dbReference type="EMBL" id="MET4633451.1"/>
    </source>
</evidence>
<dbReference type="InterPro" id="IPR050706">
    <property type="entry name" value="Cyclic-di-GMP_PDE-like"/>
</dbReference>
<dbReference type="InterPro" id="IPR035919">
    <property type="entry name" value="EAL_sf"/>
</dbReference>
<organism evidence="2 3">
    <name type="scientific">Kaistia defluvii</name>
    <dbReference type="NCBI Taxonomy" id="410841"/>
    <lineage>
        <taxon>Bacteria</taxon>
        <taxon>Pseudomonadati</taxon>
        <taxon>Pseudomonadota</taxon>
        <taxon>Alphaproteobacteria</taxon>
        <taxon>Hyphomicrobiales</taxon>
        <taxon>Kaistiaceae</taxon>
        <taxon>Kaistia</taxon>
    </lineage>
</organism>
<gene>
    <name evidence="2" type="ORF">ABIE08_001364</name>
</gene>
<feature type="domain" description="EAL" evidence="1">
    <location>
        <begin position="1"/>
        <end position="65"/>
    </location>
</feature>
<dbReference type="InterPro" id="IPR001633">
    <property type="entry name" value="EAL_dom"/>
</dbReference>
<dbReference type="PANTHER" id="PTHR33121">
    <property type="entry name" value="CYCLIC DI-GMP PHOSPHODIESTERASE PDEF"/>
    <property type="match status" value="1"/>
</dbReference>
<comment type="caution">
    <text evidence="2">The sequence shown here is derived from an EMBL/GenBank/DDBJ whole genome shotgun (WGS) entry which is preliminary data.</text>
</comment>
<keyword evidence="3" id="KW-1185">Reference proteome</keyword>
<dbReference type="Pfam" id="PF00563">
    <property type="entry name" value="EAL"/>
    <property type="match status" value="1"/>
</dbReference>
<reference evidence="2 3" key="1">
    <citation type="submission" date="2024-06" db="EMBL/GenBank/DDBJ databases">
        <title>Sorghum-associated microbial communities from plants grown in Nebraska, USA.</title>
        <authorList>
            <person name="Schachtman D."/>
        </authorList>
    </citation>
    <scope>NUCLEOTIDE SEQUENCE [LARGE SCALE GENOMIC DNA]</scope>
    <source>
        <strain evidence="2 3">3207</strain>
    </source>
</reference>
<name>A0ABV2QXC8_9HYPH</name>
<dbReference type="EMBL" id="JBEPSM010000001">
    <property type="protein sequence ID" value="MET4633451.1"/>
    <property type="molecule type" value="Genomic_DNA"/>
</dbReference>
<dbReference type="PANTHER" id="PTHR33121:SF71">
    <property type="entry name" value="OXYGEN SENSOR PROTEIN DOSP"/>
    <property type="match status" value="1"/>
</dbReference>
<dbReference type="Gene3D" id="3.20.20.450">
    <property type="entry name" value="EAL domain"/>
    <property type="match status" value="1"/>
</dbReference>
<accession>A0ABV2QXC8</accession>
<dbReference type="PROSITE" id="PS50883">
    <property type="entry name" value="EAL"/>
    <property type="match status" value="1"/>
</dbReference>
<sequence>MAKRIIVESVVKLGAALDIRIVAEGIETEEERQLMQALGCSVGQGYLFAAPMDPVQFEKLLGKSARFGSLVT</sequence>
<evidence type="ECO:0000313" key="3">
    <source>
        <dbReference type="Proteomes" id="UP001549321"/>
    </source>
</evidence>
<dbReference type="SUPFAM" id="SSF141868">
    <property type="entry name" value="EAL domain-like"/>
    <property type="match status" value="1"/>
</dbReference>
<dbReference type="Proteomes" id="UP001549321">
    <property type="component" value="Unassembled WGS sequence"/>
</dbReference>